<accession>A0ACC4DDJ1</accession>
<sequence length="541" mass="60610">MASPTNEPAYTHYRNNTNPQWWKDAGLRVNVLHCAGLYFCVFYLGYDASLLNGLQTIPQWQTYFNHPDSNLLGLISASMFLRAVRMDDGVDSRRRTPYISSIINSRWGRKVAILVGSLLLILGAFINAFATNIGMFIGGRVLVGAAGPFGKITAVALLQEIAHPRLRPLLSTSFYPNYYFGSIAAAWFCFGSLRWGDTTWSWRAPCLFQIMAPLVVMVFLLFIPESPRWLVHHGQKEKAIQILAKYHANGDTEDELVLHEYNEICYAIQLEEENSKTSFRDFVKTPGNRRRLLVLLTMATGTNWVGNGIITYYLAPVLKIAGITDSTQISGINGGLAVWNLFLSYLGAFNAERVGRRKLWMASTIGMLLAYVVMTGLSGSFASDNKRSVGIAIVPMLFIYYGFYDIGWTPLPFAYGAEILPYHMRLKGLSIMLSVQSVAQAFNQWVNPVALSSISWKYYIVYICLLCVYLVLIYFFFPETRKLTIEEVSLIFDTGRLGDSAAVTAELSGGTKVVGDVDDKHAENRVDLEAVPDHVEHKRAQ</sequence>
<gene>
    <name evidence="1" type="ORF">ACCO45_012178</name>
</gene>
<comment type="caution">
    <text evidence="1">The sequence shown here is derived from an EMBL/GenBank/DDBJ whole genome shotgun (WGS) entry which is preliminary data.</text>
</comment>
<organism evidence="1 2">
    <name type="scientific">Purpureocillium lilacinum</name>
    <name type="common">Paecilomyces lilacinus</name>
    <dbReference type="NCBI Taxonomy" id="33203"/>
    <lineage>
        <taxon>Eukaryota</taxon>
        <taxon>Fungi</taxon>
        <taxon>Dikarya</taxon>
        <taxon>Ascomycota</taxon>
        <taxon>Pezizomycotina</taxon>
        <taxon>Sordariomycetes</taxon>
        <taxon>Hypocreomycetidae</taxon>
        <taxon>Hypocreales</taxon>
        <taxon>Ophiocordycipitaceae</taxon>
        <taxon>Purpureocillium</taxon>
    </lineage>
</organism>
<keyword evidence="2" id="KW-1185">Reference proteome</keyword>
<proteinExistence type="predicted"/>
<evidence type="ECO:0000313" key="1">
    <source>
        <dbReference type="EMBL" id="KAL3954222.1"/>
    </source>
</evidence>
<dbReference type="Proteomes" id="UP001638806">
    <property type="component" value="Unassembled WGS sequence"/>
</dbReference>
<name>A0ACC4DDJ1_PURLI</name>
<protein>
    <submittedName>
        <fullName evidence="1">Uncharacterized protein</fullName>
    </submittedName>
</protein>
<reference evidence="1" key="1">
    <citation type="submission" date="2024-12" db="EMBL/GenBank/DDBJ databases">
        <title>Comparative genomics and development of molecular markers within Purpureocillium lilacinum and among Purpureocillium species.</title>
        <authorList>
            <person name="Yeh Z.-Y."/>
            <person name="Ni N.-T."/>
            <person name="Lo P.-H."/>
            <person name="Mushyakhwo K."/>
            <person name="Lin C.-F."/>
            <person name="Nai Y.-S."/>
        </authorList>
    </citation>
    <scope>NUCLEOTIDE SEQUENCE</scope>
    <source>
        <strain evidence="1">NCHU-NPUST-175</strain>
    </source>
</reference>
<evidence type="ECO:0000313" key="2">
    <source>
        <dbReference type="Proteomes" id="UP001638806"/>
    </source>
</evidence>
<dbReference type="EMBL" id="JBGNUJ010000011">
    <property type="protein sequence ID" value="KAL3954222.1"/>
    <property type="molecule type" value="Genomic_DNA"/>
</dbReference>